<sequence>MLKIKQKYVIVIVEQIEGCGEEGGMAMKLEKINDNQILWSLYKEDLIQNQISLSDFVTGTPKVKEMFREAIRLAEQDLSFQVDGYILNCRLKELDEEKITFSITKKEYIPETPYLIGEFGSLDEVLDASRLLAREIELKNELYKFEGSYFLIMQPERKDDKQLTWCTVKLSEFTNVEAVSPNQRAFIQEHGECIVRDNALQKLAGMMYA</sequence>
<evidence type="ECO:0000313" key="2">
    <source>
        <dbReference type="Proteomes" id="UP000307720"/>
    </source>
</evidence>
<organism evidence="1 2">
    <name type="scientific">Hominisplanchenecus murintestinalis</name>
    <dbReference type="NCBI Taxonomy" id="2941517"/>
    <lineage>
        <taxon>Bacteria</taxon>
        <taxon>Bacillati</taxon>
        <taxon>Bacillota</taxon>
        <taxon>Clostridia</taxon>
        <taxon>Lachnospirales</taxon>
        <taxon>Lachnospiraceae</taxon>
        <taxon>Hominisplanchenecus</taxon>
    </lineage>
</organism>
<accession>A0AC61R1A6</accession>
<protein>
    <submittedName>
        <fullName evidence="1">Adaptor protein MecA</fullName>
    </submittedName>
</protein>
<dbReference type="Proteomes" id="UP000307720">
    <property type="component" value="Unassembled WGS sequence"/>
</dbReference>
<proteinExistence type="predicted"/>
<evidence type="ECO:0000313" key="1">
    <source>
        <dbReference type="EMBL" id="TGX99615.1"/>
    </source>
</evidence>
<comment type="caution">
    <text evidence="1">The sequence shown here is derived from an EMBL/GenBank/DDBJ whole genome shotgun (WGS) entry which is preliminary data.</text>
</comment>
<reference evidence="1" key="1">
    <citation type="submission" date="2019-04" db="EMBL/GenBank/DDBJ databases">
        <title>Microbes associate with the intestines of laboratory mice.</title>
        <authorList>
            <person name="Navarre W."/>
            <person name="Wong E."/>
            <person name="Huang K."/>
            <person name="Tropini C."/>
            <person name="Ng K."/>
            <person name="Yu B."/>
        </authorList>
    </citation>
    <scope>NUCLEOTIDE SEQUENCE</scope>
    <source>
        <strain evidence="1">NM72_1-8</strain>
    </source>
</reference>
<name>A0AC61R1A6_9FIRM</name>
<gene>
    <name evidence="1" type="ORF">E5357_04870</name>
</gene>
<dbReference type="EMBL" id="SRZB01000006">
    <property type="protein sequence ID" value="TGX99615.1"/>
    <property type="molecule type" value="Genomic_DNA"/>
</dbReference>
<keyword evidence="2" id="KW-1185">Reference proteome</keyword>